<keyword evidence="2" id="KW-0489">Methyltransferase</keyword>
<dbReference type="RefSeq" id="WP_110607902.1">
    <property type="nucleotide sequence ID" value="NZ_PDOD01000001.1"/>
</dbReference>
<dbReference type="SUPFAM" id="SSF53335">
    <property type="entry name" value="S-adenosyl-L-methionine-dependent methyltransferases"/>
    <property type="match status" value="1"/>
</dbReference>
<name>A0A323TKP8_9BACI</name>
<dbReference type="PANTHER" id="PTHR38451">
    <property type="entry name" value="TRNA (ADENINE(22)-N(1))-METHYLTRANSFERASE"/>
    <property type="match status" value="1"/>
</dbReference>
<dbReference type="GO" id="GO:0032259">
    <property type="term" value="P:methylation"/>
    <property type="evidence" value="ECO:0007669"/>
    <property type="project" value="UniProtKB-KW"/>
</dbReference>
<dbReference type="Proteomes" id="UP000248214">
    <property type="component" value="Unassembled WGS sequence"/>
</dbReference>
<accession>A0A323TKP8</accession>
<dbReference type="GO" id="GO:0160105">
    <property type="term" value="F:tRNA (adenine(22)-N1)-methyltransferase activity"/>
    <property type="evidence" value="ECO:0007669"/>
    <property type="project" value="InterPro"/>
</dbReference>
<dbReference type="Gene3D" id="3.40.50.150">
    <property type="entry name" value="Vaccinia Virus protein VP39"/>
    <property type="match status" value="1"/>
</dbReference>
<keyword evidence="1" id="KW-0175">Coiled coil</keyword>
<dbReference type="PIRSF" id="PIRSF018637">
    <property type="entry name" value="TrmK"/>
    <property type="match status" value="1"/>
</dbReference>
<evidence type="ECO:0000313" key="3">
    <source>
        <dbReference type="Proteomes" id="UP000248214"/>
    </source>
</evidence>
<evidence type="ECO:0000256" key="1">
    <source>
        <dbReference type="SAM" id="Coils"/>
    </source>
</evidence>
<dbReference type="EMBL" id="PDOD01000001">
    <property type="protein sequence ID" value="PYZ94267.1"/>
    <property type="molecule type" value="Genomic_DNA"/>
</dbReference>
<reference evidence="2 3" key="1">
    <citation type="submission" date="2017-10" db="EMBL/GenBank/DDBJ databases">
        <title>Bacillus sp. nov., a halophilic bacterium isolated from a Keqin Lake.</title>
        <authorList>
            <person name="Wang H."/>
        </authorList>
    </citation>
    <scope>NUCLEOTIDE SEQUENCE [LARGE SCALE GENOMIC DNA]</scope>
    <source>
        <strain evidence="2 3">KQ-12</strain>
    </source>
</reference>
<dbReference type="Gene3D" id="1.10.287.1890">
    <property type="match status" value="1"/>
</dbReference>
<dbReference type="OrthoDB" id="5881184at2"/>
<keyword evidence="2" id="KW-0808">Transferase</keyword>
<dbReference type="AlphaFoldDB" id="A0A323TKP8"/>
<proteinExistence type="predicted"/>
<dbReference type="InterPro" id="IPR029063">
    <property type="entry name" value="SAM-dependent_MTases_sf"/>
</dbReference>
<dbReference type="Pfam" id="PF04816">
    <property type="entry name" value="TrmK"/>
    <property type="match status" value="1"/>
</dbReference>
<keyword evidence="3" id="KW-1185">Reference proteome</keyword>
<dbReference type="InterPro" id="IPR006901">
    <property type="entry name" value="TrmK"/>
</dbReference>
<organism evidence="2 3">
    <name type="scientific">Salipaludibacillus keqinensis</name>
    <dbReference type="NCBI Taxonomy" id="2045207"/>
    <lineage>
        <taxon>Bacteria</taxon>
        <taxon>Bacillati</taxon>
        <taxon>Bacillota</taxon>
        <taxon>Bacilli</taxon>
        <taxon>Bacillales</taxon>
        <taxon>Bacillaceae</taxon>
    </lineage>
</organism>
<gene>
    <name evidence="2" type="ORF">CR194_01640</name>
</gene>
<sequence length="235" mass="26415">MNDEKLSMRLEKVATFVRSGSVVADIGSDHAYLPIYLVKKGIVPRAIAGEVNEGPLSSAKEQIKYNDLNHVITAKLGNGLAVIQDESVNTVVIAGMGGPLIADILENGKPQLEGVERLILQPNVAADHVRRWLFNNGWSLIDEAILDEGDHVYEILVAESGDAKESYSDDLEKELWMGPHLLRNKNSAFNKKWNREWNQLEKVYDQLKQANDQKKLSKKTKDIQQKLSWLKEELS</sequence>
<comment type="caution">
    <text evidence="2">The sequence shown here is derived from an EMBL/GenBank/DDBJ whole genome shotgun (WGS) entry which is preliminary data.</text>
</comment>
<protein>
    <submittedName>
        <fullName evidence="2">tRNA (Adenine(22)-N(1))-methyltransferase TrmK</fullName>
    </submittedName>
</protein>
<dbReference type="PANTHER" id="PTHR38451:SF1">
    <property type="entry name" value="TRNA (ADENINE(22)-N(1))-METHYLTRANSFERASE"/>
    <property type="match status" value="1"/>
</dbReference>
<feature type="coiled-coil region" evidence="1">
    <location>
        <begin position="190"/>
        <end position="220"/>
    </location>
</feature>
<evidence type="ECO:0000313" key="2">
    <source>
        <dbReference type="EMBL" id="PYZ94267.1"/>
    </source>
</evidence>